<evidence type="ECO:0000256" key="9">
    <source>
        <dbReference type="ARBA" id="ARBA00022842"/>
    </source>
</evidence>
<dbReference type="InterPro" id="IPR011068">
    <property type="entry name" value="NuclTrfase_I-like_C"/>
</dbReference>
<evidence type="ECO:0000256" key="3">
    <source>
        <dbReference type="ARBA" id="ARBA00010912"/>
    </source>
</evidence>
<comment type="catalytic activity">
    <reaction evidence="11">
        <text>RNA(n) + ATP = RNA(n)-3'-adenine ribonucleotide + diphosphate</text>
        <dbReference type="Rhea" id="RHEA:11332"/>
        <dbReference type="Rhea" id="RHEA-COMP:14527"/>
        <dbReference type="Rhea" id="RHEA-COMP:17347"/>
        <dbReference type="ChEBI" id="CHEBI:30616"/>
        <dbReference type="ChEBI" id="CHEBI:33019"/>
        <dbReference type="ChEBI" id="CHEBI:140395"/>
        <dbReference type="ChEBI" id="CHEBI:173115"/>
        <dbReference type="EC" id="2.7.7.19"/>
    </reaction>
</comment>
<dbReference type="PIRSF" id="PIRSF018425">
    <property type="entry name" value="PolyA_polymerase"/>
    <property type="match status" value="1"/>
</dbReference>
<keyword evidence="8 11" id="KW-0067">ATP-binding</keyword>
<dbReference type="GO" id="GO:0005524">
    <property type="term" value="F:ATP binding"/>
    <property type="evidence" value="ECO:0007669"/>
    <property type="project" value="UniProtKB-UniRule"/>
</dbReference>
<evidence type="ECO:0000256" key="7">
    <source>
        <dbReference type="ARBA" id="ARBA00022741"/>
    </source>
</evidence>
<keyword evidence="4 11" id="KW-0507">mRNA processing</keyword>
<evidence type="ECO:0000256" key="13">
    <source>
        <dbReference type="PIRSR" id="PIRSR018425-2"/>
    </source>
</evidence>
<comment type="cofactor">
    <cofactor evidence="1">
        <name>Mn(2+)</name>
        <dbReference type="ChEBI" id="CHEBI:29035"/>
    </cofactor>
</comment>
<dbReference type="Gene3D" id="1.10.1410.10">
    <property type="match status" value="1"/>
</dbReference>
<evidence type="ECO:0000256" key="11">
    <source>
        <dbReference type="PIRNR" id="PIRNR018425"/>
    </source>
</evidence>
<evidence type="ECO:0000256" key="6">
    <source>
        <dbReference type="ARBA" id="ARBA00022723"/>
    </source>
</evidence>
<reference evidence="18 19" key="1">
    <citation type="journal article" date="2015" name="Genome Biol. Evol.">
        <title>Comparative Genomics of a Bacterivorous Green Alga Reveals Evolutionary Causalities and Consequences of Phago-Mixotrophic Mode of Nutrition.</title>
        <authorList>
            <person name="Burns J.A."/>
            <person name="Paasch A."/>
            <person name="Narechania A."/>
            <person name="Kim E."/>
        </authorList>
    </citation>
    <scope>NUCLEOTIDE SEQUENCE [LARGE SCALE GENOMIC DNA]</scope>
    <source>
        <strain evidence="18 19">PLY_AMNH</strain>
    </source>
</reference>
<dbReference type="EMBL" id="LGRX02033509">
    <property type="protein sequence ID" value="KAK3240953.1"/>
    <property type="molecule type" value="Genomic_DNA"/>
</dbReference>
<dbReference type="FunFam" id="3.30.460.10:FF:000002">
    <property type="entry name" value="Poly(A) polymerase alpha, putative"/>
    <property type="match status" value="1"/>
</dbReference>
<dbReference type="CDD" id="cd05402">
    <property type="entry name" value="NT_PAP_TUTase"/>
    <property type="match status" value="1"/>
</dbReference>
<evidence type="ECO:0000259" key="17">
    <source>
        <dbReference type="Pfam" id="PF20750"/>
    </source>
</evidence>
<feature type="binding site" evidence="13">
    <location>
        <position position="133"/>
    </location>
    <ligand>
        <name>Mg(2+)</name>
        <dbReference type="ChEBI" id="CHEBI:18420"/>
        <label>2</label>
        <note>catalytic</note>
    </ligand>
</feature>
<name>A0AAE0EU31_9CHLO</name>
<accession>A0AAE0EU31</accession>
<evidence type="ECO:0000313" key="19">
    <source>
        <dbReference type="Proteomes" id="UP001190700"/>
    </source>
</evidence>
<feature type="compositionally biased region" description="Basic and acidic residues" evidence="14">
    <location>
        <begin position="521"/>
        <end position="532"/>
    </location>
</feature>
<dbReference type="AlphaFoldDB" id="A0AAE0EU31"/>
<dbReference type="GO" id="GO:0031123">
    <property type="term" value="P:RNA 3'-end processing"/>
    <property type="evidence" value="ECO:0007669"/>
    <property type="project" value="InterPro"/>
</dbReference>
<feature type="binding site" evidence="13">
    <location>
        <position position="78"/>
    </location>
    <ligand>
        <name>Mg(2+)</name>
        <dbReference type="ChEBI" id="CHEBI:18420"/>
        <label>1</label>
        <note>catalytic</note>
    </ligand>
</feature>
<feature type="binding site" evidence="12">
    <location>
        <position position="206"/>
    </location>
    <ligand>
        <name>ATP</name>
        <dbReference type="ChEBI" id="CHEBI:30616"/>
    </ligand>
</feature>
<keyword evidence="5 11" id="KW-0808">Transferase</keyword>
<evidence type="ECO:0000313" key="18">
    <source>
        <dbReference type="EMBL" id="KAK3240953.1"/>
    </source>
</evidence>
<feature type="binding site" evidence="12">
    <location>
        <begin position="78"/>
        <end position="80"/>
    </location>
    <ligand>
        <name>ATP</name>
        <dbReference type="ChEBI" id="CHEBI:30616"/>
    </ligand>
</feature>
<feature type="binding site" evidence="13">
    <location>
        <position position="80"/>
    </location>
    <ligand>
        <name>Mg(2+)</name>
        <dbReference type="ChEBI" id="CHEBI:18420"/>
        <label>2</label>
        <note>catalytic</note>
    </ligand>
</feature>
<dbReference type="SUPFAM" id="SSF81301">
    <property type="entry name" value="Nucleotidyltransferase"/>
    <property type="match status" value="1"/>
</dbReference>
<comment type="cofactor">
    <cofactor evidence="13">
        <name>Mg(2+)</name>
        <dbReference type="ChEBI" id="CHEBI:18420"/>
    </cofactor>
    <text evidence="13">Binds 2 magnesium ions. Also active with manganese.</text>
</comment>
<evidence type="ECO:0000259" key="15">
    <source>
        <dbReference type="Pfam" id="PF04926"/>
    </source>
</evidence>
<feature type="binding site" evidence="12">
    <location>
        <position position="197"/>
    </location>
    <ligand>
        <name>ATP</name>
        <dbReference type="ChEBI" id="CHEBI:30616"/>
    </ligand>
</feature>
<dbReference type="SUPFAM" id="SSF55003">
    <property type="entry name" value="PAP/Archaeal CCA-adding enzyme, C-terminal domain"/>
    <property type="match status" value="1"/>
</dbReference>
<feature type="binding site" evidence="12">
    <location>
        <position position="133"/>
    </location>
    <ligand>
        <name>ATP</name>
        <dbReference type="ChEBI" id="CHEBI:30616"/>
    </ligand>
</feature>
<proteinExistence type="inferred from homology"/>
<keyword evidence="6 13" id="KW-0479">Metal-binding</keyword>
<dbReference type="InterPro" id="IPR043519">
    <property type="entry name" value="NT_sf"/>
</dbReference>
<dbReference type="InterPro" id="IPR007012">
    <property type="entry name" value="PolA_pol_cen_dom"/>
</dbReference>
<feature type="region of interest" description="Disordered" evidence="14">
    <location>
        <begin position="494"/>
        <end position="575"/>
    </location>
</feature>
<dbReference type="GO" id="GO:1990817">
    <property type="term" value="F:poly(A) RNA polymerase activity"/>
    <property type="evidence" value="ECO:0007669"/>
    <property type="project" value="UniProtKB-UniRule"/>
</dbReference>
<evidence type="ECO:0000256" key="5">
    <source>
        <dbReference type="ARBA" id="ARBA00022679"/>
    </source>
</evidence>
<comment type="function">
    <text evidence="11">Polymerase that creates the 3'-poly(A) tail of mRNA's.</text>
</comment>
<dbReference type="GO" id="GO:0006397">
    <property type="term" value="P:mRNA processing"/>
    <property type="evidence" value="ECO:0007669"/>
    <property type="project" value="UniProtKB-KW"/>
</dbReference>
<dbReference type="InterPro" id="IPR048840">
    <property type="entry name" value="PolA_pol_NTPase"/>
</dbReference>
<evidence type="ECO:0000256" key="2">
    <source>
        <dbReference type="ARBA" id="ARBA00004123"/>
    </source>
</evidence>
<dbReference type="Gene3D" id="3.30.460.10">
    <property type="entry name" value="Beta Polymerase, domain 2"/>
    <property type="match status" value="1"/>
</dbReference>
<evidence type="ECO:0000256" key="4">
    <source>
        <dbReference type="ARBA" id="ARBA00022664"/>
    </source>
</evidence>
<feature type="domain" description="Poly(A) polymerase RNA-binding" evidence="15">
    <location>
        <begin position="340"/>
        <end position="394"/>
    </location>
</feature>
<protein>
    <recommendedName>
        <fullName evidence="11">Poly(A) polymerase</fullName>
        <ecNumber evidence="11">2.7.7.19</ecNumber>
    </recommendedName>
</protein>
<keyword evidence="19" id="KW-1185">Reference proteome</keyword>
<feature type="domain" description="Poly(A) polymerase central" evidence="16">
    <location>
        <begin position="188"/>
        <end position="337"/>
    </location>
</feature>
<dbReference type="SUPFAM" id="SSF81631">
    <property type="entry name" value="PAP/OAS1 substrate-binding domain"/>
    <property type="match status" value="1"/>
</dbReference>
<evidence type="ECO:0000256" key="14">
    <source>
        <dbReference type="SAM" id="MobiDB-lite"/>
    </source>
</evidence>
<dbReference type="InterPro" id="IPR014492">
    <property type="entry name" value="PolyA_polymerase"/>
</dbReference>
<feature type="binding site" evidence="13">
    <location>
        <position position="78"/>
    </location>
    <ligand>
        <name>Mg(2+)</name>
        <dbReference type="ChEBI" id="CHEBI:18420"/>
        <label>2</label>
        <note>catalytic</note>
    </ligand>
</feature>
<dbReference type="FunFam" id="1.10.1410.10:FF:000001">
    <property type="entry name" value="Putative poly(A) polymerase gamma"/>
    <property type="match status" value="1"/>
</dbReference>
<feature type="domain" description="Poly(A) polymerase nucleotidyltransferase" evidence="17">
    <location>
        <begin position="2"/>
        <end position="183"/>
    </location>
</feature>
<organism evidence="18 19">
    <name type="scientific">Cymbomonas tetramitiformis</name>
    <dbReference type="NCBI Taxonomy" id="36881"/>
    <lineage>
        <taxon>Eukaryota</taxon>
        <taxon>Viridiplantae</taxon>
        <taxon>Chlorophyta</taxon>
        <taxon>Pyramimonadophyceae</taxon>
        <taxon>Pyramimonadales</taxon>
        <taxon>Pyramimonadaceae</taxon>
        <taxon>Cymbomonas</taxon>
    </lineage>
</organism>
<dbReference type="InterPro" id="IPR007010">
    <property type="entry name" value="PolA_pol_RNA-bd_dom"/>
</dbReference>
<comment type="caution">
    <text evidence="18">The sequence shown here is derived from an EMBL/GenBank/DDBJ whole genome shotgun (WGS) entry which is preliminary data.</text>
</comment>
<gene>
    <name evidence="18" type="ORF">CYMTET_49244</name>
</gene>
<evidence type="ECO:0000256" key="1">
    <source>
        <dbReference type="ARBA" id="ARBA00001936"/>
    </source>
</evidence>
<feature type="binding site" evidence="12">
    <location>
        <begin position="215"/>
        <end position="216"/>
    </location>
    <ligand>
        <name>ATP</name>
        <dbReference type="ChEBI" id="CHEBI:30616"/>
    </ligand>
</feature>
<dbReference type="EC" id="2.7.7.19" evidence="11"/>
<evidence type="ECO:0000256" key="10">
    <source>
        <dbReference type="ARBA" id="ARBA00023242"/>
    </source>
</evidence>
<dbReference type="Pfam" id="PF04926">
    <property type="entry name" value="PAP_RNA-bind"/>
    <property type="match status" value="2"/>
</dbReference>
<dbReference type="GO" id="GO:0005634">
    <property type="term" value="C:nucleus"/>
    <property type="evidence" value="ECO:0007669"/>
    <property type="project" value="UniProtKB-SubCell"/>
</dbReference>
<keyword evidence="9 13" id="KW-0460">Magnesium</keyword>
<dbReference type="PANTHER" id="PTHR10682:SF10">
    <property type="entry name" value="POLYNUCLEOTIDE ADENYLYLTRANSFERASE"/>
    <property type="match status" value="1"/>
</dbReference>
<dbReference type="Pfam" id="PF20750">
    <property type="entry name" value="PAP_NTPase"/>
    <property type="match status" value="1"/>
</dbReference>
<dbReference type="GO" id="GO:0046872">
    <property type="term" value="F:metal ion binding"/>
    <property type="evidence" value="ECO:0007669"/>
    <property type="project" value="UniProtKB-KW"/>
</dbReference>
<comment type="similarity">
    <text evidence="3 11">Belongs to the poly(A) polymerase family.</text>
</comment>
<dbReference type="Gene3D" id="3.30.70.590">
    <property type="entry name" value="Poly(A) polymerase predicted RNA binding domain"/>
    <property type="match status" value="1"/>
</dbReference>
<comment type="subcellular location">
    <subcellularLocation>
        <location evidence="2 11">Nucleus</location>
    </subcellularLocation>
</comment>
<feature type="binding site" evidence="13">
    <location>
        <position position="80"/>
    </location>
    <ligand>
        <name>Mg(2+)</name>
        <dbReference type="ChEBI" id="CHEBI:18420"/>
        <label>1</label>
        <note>catalytic</note>
    </ligand>
</feature>
<dbReference type="GO" id="GO:0003723">
    <property type="term" value="F:RNA binding"/>
    <property type="evidence" value="ECO:0007669"/>
    <property type="project" value="UniProtKB-UniRule"/>
</dbReference>
<dbReference type="Proteomes" id="UP001190700">
    <property type="component" value="Unassembled WGS sequence"/>
</dbReference>
<evidence type="ECO:0000256" key="12">
    <source>
        <dbReference type="PIRSR" id="PIRSR018425-1"/>
    </source>
</evidence>
<feature type="binding site" evidence="12">
    <location>
        <begin position="65"/>
        <end position="67"/>
    </location>
    <ligand>
        <name>ATP</name>
        <dbReference type="ChEBI" id="CHEBI:30616"/>
    </ligand>
</feature>
<feature type="domain" description="Poly(A) polymerase RNA-binding" evidence="15">
    <location>
        <begin position="399"/>
        <end position="466"/>
    </location>
</feature>
<evidence type="ECO:0000259" key="16">
    <source>
        <dbReference type="Pfam" id="PF04928"/>
    </source>
</evidence>
<keyword evidence="7 11" id="KW-0547">Nucleotide-binding</keyword>
<keyword evidence="10 11" id="KW-0539">Nucleus</keyword>
<dbReference type="PANTHER" id="PTHR10682">
    <property type="entry name" value="POLY A POLYMERASE"/>
    <property type="match status" value="1"/>
</dbReference>
<dbReference type="Pfam" id="PF04928">
    <property type="entry name" value="PAP_central"/>
    <property type="match status" value="1"/>
</dbReference>
<sequence length="575" mass="64581">MKQSDALCQYLRDRGLYESREEAEHREEVLGKLDQVVKTWVREATANQGFGEEMLSVVNAKIFTFGSYRLGVHGPGADIDTLCVGPRHISRAEDFFGLLYTTLKAMPEISEITSVQESYVPVIKFVFSGISIDLLYARLNLVNIPEDLDISSKVVLRNVDADDQQTVRSLNGCRVTDQILHLVPNIEHFRTTLRCIKLWAKARGIYANVLGFLGGVNWAILVARICQLYPKGVPSVLVRGFFKVYSLWKWPNPIVLCEIEDDADLNFPVWDARKRSDRKDRMPIITPAYPSMNSSYNVTESTLYLMKNEFAEGDRKCAVILQTPLSQRNAWSDLFEKFPFFTAYKHYIKIKVSAADNDNLLTWEGWVNSRLRQLVNTVEYYTAGSLILHPWPSEMKDGVDATSTFYFIGLNRKPPQQGAQVAKDFDLRIAVYEFKMLVNGFQSRTDDMLMEIEHKRQSELPSFVLPTQGAAAAPPAPTAAAVLAARQISALASTSQAPQVAAANPGILRKRSADTMQPEYDADRSLDKRPRNEVAQPSLSNGHHVPPAGHISKPMATLDMMGDTPEDELEAKNTL</sequence>
<evidence type="ECO:0000256" key="8">
    <source>
        <dbReference type="ARBA" id="ARBA00022840"/>
    </source>
</evidence>